<dbReference type="Gene3D" id="3.30.565.10">
    <property type="entry name" value="Histidine kinase-like ATPase, C-terminal domain"/>
    <property type="match status" value="1"/>
</dbReference>
<dbReference type="InterPro" id="IPR036890">
    <property type="entry name" value="HATPase_C_sf"/>
</dbReference>
<dbReference type="EMBL" id="BOMG01000120">
    <property type="protein sequence ID" value="GID61165.1"/>
    <property type="molecule type" value="Genomic_DNA"/>
</dbReference>
<evidence type="ECO:0000313" key="2">
    <source>
        <dbReference type="Proteomes" id="UP000612282"/>
    </source>
</evidence>
<organism evidence="1 2">
    <name type="scientific">Actinoplanes couchii</name>
    <dbReference type="NCBI Taxonomy" id="403638"/>
    <lineage>
        <taxon>Bacteria</taxon>
        <taxon>Bacillati</taxon>
        <taxon>Actinomycetota</taxon>
        <taxon>Actinomycetes</taxon>
        <taxon>Micromonosporales</taxon>
        <taxon>Micromonosporaceae</taxon>
        <taxon>Actinoplanes</taxon>
    </lineage>
</organism>
<dbReference type="Proteomes" id="UP000612282">
    <property type="component" value="Unassembled WGS sequence"/>
</dbReference>
<dbReference type="RefSeq" id="WP_239146020.1">
    <property type="nucleotide sequence ID" value="NZ_BAAAQE010000050.1"/>
</dbReference>
<name>A0ABQ3XRN1_9ACTN</name>
<sequence>MTGWNVRRLPVIDEELAEWILVAASELSALRKTVEGVTAVSANCEDLTEHRTPVATEPAGNGGPGLVLAERLAEDVGRHPTGTGKRVWVTFRLTTLGE</sequence>
<protein>
    <recommendedName>
        <fullName evidence="3">ATP-binding protein</fullName>
    </recommendedName>
</protein>
<accession>A0ABQ3XRN1</accession>
<keyword evidence="2" id="KW-1185">Reference proteome</keyword>
<gene>
    <name evidence="1" type="ORF">Aco03nite_095690</name>
</gene>
<evidence type="ECO:0008006" key="3">
    <source>
        <dbReference type="Google" id="ProtNLM"/>
    </source>
</evidence>
<proteinExistence type="predicted"/>
<comment type="caution">
    <text evidence="1">The sequence shown here is derived from an EMBL/GenBank/DDBJ whole genome shotgun (WGS) entry which is preliminary data.</text>
</comment>
<evidence type="ECO:0000313" key="1">
    <source>
        <dbReference type="EMBL" id="GID61165.1"/>
    </source>
</evidence>
<reference evidence="1 2" key="1">
    <citation type="submission" date="2021-01" db="EMBL/GenBank/DDBJ databases">
        <title>Whole genome shotgun sequence of Actinoplanes couchii NBRC 106145.</title>
        <authorList>
            <person name="Komaki H."/>
            <person name="Tamura T."/>
        </authorList>
    </citation>
    <scope>NUCLEOTIDE SEQUENCE [LARGE SCALE GENOMIC DNA]</scope>
    <source>
        <strain evidence="1 2">NBRC 106145</strain>
    </source>
</reference>